<keyword evidence="3" id="KW-1185">Reference proteome</keyword>
<dbReference type="EMBL" id="LQBL01000028">
    <property type="protein sequence ID" value="KUG53351.1"/>
    <property type="molecule type" value="Genomic_DNA"/>
</dbReference>
<comment type="caution">
    <text evidence="2">The sequence shown here is derived from an EMBL/GenBank/DDBJ whole genome shotgun (WGS) entry which is preliminary data.</text>
</comment>
<evidence type="ECO:0000313" key="2">
    <source>
        <dbReference type="EMBL" id="KUG53351.1"/>
    </source>
</evidence>
<gene>
    <name evidence="2" type="ORF">AVL62_00645</name>
</gene>
<evidence type="ECO:0000259" key="1">
    <source>
        <dbReference type="Pfam" id="PF08840"/>
    </source>
</evidence>
<organism evidence="2 3">
    <name type="scientific">Serinicoccus chungangensis</name>
    <dbReference type="NCBI Taxonomy" id="767452"/>
    <lineage>
        <taxon>Bacteria</taxon>
        <taxon>Bacillati</taxon>
        <taxon>Actinomycetota</taxon>
        <taxon>Actinomycetes</taxon>
        <taxon>Micrococcales</taxon>
        <taxon>Ornithinimicrobiaceae</taxon>
        <taxon>Serinicoccus</taxon>
    </lineage>
</organism>
<sequence length="256" mass="27763">MLVLAGSSGRVDTDRARLLAAHGAHALPLQWFGGPGQPPGPWEIPLETFTSVLDHLAKEANFLSIVGVSFGAEAALVTASLDPRVRTVAAFAPSHVTWPGYDPDQRRWAAHWTWQGRPLPFVPIQRPPNPASIDGLSRYLPVYQASLEAASTTTLEQATIRVENIPEVLLVSGGDDQVWPSTDSARAIANRRAAHRLDTRHVHLPEGGHRTILPGERAPDGGHAMARGGNPKSDRVLGAMAWSQLTTALRLNERRH</sequence>
<dbReference type="SUPFAM" id="SSF53474">
    <property type="entry name" value="alpha/beta-Hydrolases"/>
    <property type="match status" value="1"/>
</dbReference>
<reference evidence="2 3" key="1">
    <citation type="submission" date="2015-12" db="EMBL/GenBank/DDBJ databases">
        <title>Serinicoccus chungangenesis strain CD08_5 genome sequencing and assembly.</title>
        <authorList>
            <person name="Chander A.M."/>
            <person name="Kaur G."/>
            <person name="Nair G.R."/>
            <person name="Dhawan D.K."/>
            <person name="Kochhar R.K."/>
            <person name="Mayilraj S."/>
            <person name="Bhadada S.K."/>
        </authorList>
    </citation>
    <scope>NUCLEOTIDE SEQUENCE [LARGE SCALE GENOMIC DNA]</scope>
    <source>
        <strain evidence="2 3">CD08_5</strain>
    </source>
</reference>
<protein>
    <recommendedName>
        <fullName evidence="1">BAAT/Acyl-CoA thioester hydrolase C-terminal domain-containing protein</fullName>
    </recommendedName>
</protein>
<dbReference type="InterPro" id="IPR014940">
    <property type="entry name" value="BAAT_C"/>
</dbReference>
<feature type="domain" description="BAAT/Acyl-CoA thioester hydrolase C-terminal" evidence="1">
    <location>
        <begin position="59"/>
        <end position="213"/>
    </location>
</feature>
<dbReference type="Proteomes" id="UP000054837">
    <property type="component" value="Unassembled WGS sequence"/>
</dbReference>
<dbReference type="InterPro" id="IPR029058">
    <property type="entry name" value="AB_hydrolase_fold"/>
</dbReference>
<dbReference type="Gene3D" id="3.40.50.1820">
    <property type="entry name" value="alpha/beta hydrolase"/>
    <property type="match status" value="1"/>
</dbReference>
<dbReference type="Pfam" id="PF08840">
    <property type="entry name" value="BAAT_C"/>
    <property type="match status" value="1"/>
</dbReference>
<dbReference type="STRING" id="767452.AVL62_00645"/>
<accession>A0A0W8I538</accession>
<proteinExistence type="predicted"/>
<dbReference type="AlphaFoldDB" id="A0A0W8I538"/>
<evidence type="ECO:0000313" key="3">
    <source>
        <dbReference type="Proteomes" id="UP000054837"/>
    </source>
</evidence>
<name>A0A0W8I538_9MICO</name>